<evidence type="ECO:0000256" key="6">
    <source>
        <dbReference type="ARBA" id="ARBA00022753"/>
    </source>
</evidence>
<evidence type="ECO:0000256" key="7">
    <source>
        <dbReference type="SAM" id="MobiDB-lite"/>
    </source>
</evidence>
<dbReference type="PROSITE" id="PS51258">
    <property type="entry name" value="MHD1"/>
    <property type="match status" value="1"/>
</dbReference>
<evidence type="ECO:0000259" key="8">
    <source>
        <dbReference type="PROSITE" id="PS50004"/>
    </source>
</evidence>
<proteinExistence type="inferred from homology"/>
<dbReference type="GO" id="GO:0005770">
    <property type="term" value="C:late endosome"/>
    <property type="evidence" value="ECO:0007669"/>
    <property type="project" value="UniProtKB-SubCell"/>
</dbReference>
<dbReference type="Pfam" id="PF00168">
    <property type="entry name" value="C2"/>
    <property type="match status" value="3"/>
</dbReference>
<accession>A0AAV1Z1U2</accession>
<dbReference type="SUPFAM" id="SSF49562">
    <property type="entry name" value="C2 domain (Calcium/lipid-binding domain, CaLB)"/>
    <property type="match status" value="2"/>
</dbReference>
<reference evidence="11 12" key="1">
    <citation type="submission" date="2024-04" db="EMBL/GenBank/DDBJ databases">
        <authorList>
            <person name="Rising A."/>
            <person name="Reimegard J."/>
            <person name="Sonavane S."/>
            <person name="Akerstrom W."/>
            <person name="Nylinder S."/>
            <person name="Hedman E."/>
            <person name="Kallberg Y."/>
        </authorList>
    </citation>
    <scope>NUCLEOTIDE SEQUENCE [LARGE SCALE GENOMIC DNA]</scope>
</reference>
<feature type="domain" description="C2" evidence="8">
    <location>
        <begin position="1047"/>
        <end position="1172"/>
    </location>
</feature>
<protein>
    <recommendedName>
        <fullName evidence="13">BAI1-associated protein 3</fullName>
    </recommendedName>
</protein>
<dbReference type="Gene3D" id="1.10.357.50">
    <property type="match status" value="1"/>
</dbReference>
<dbReference type="Proteomes" id="UP001497382">
    <property type="component" value="Unassembled WGS sequence"/>
</dbReference>
<dbReference type="InterPro" id="IPR035892">
    <property type="entry name" value="C2_domain_sf"/>
</dbReference>
<feature type="domain" description="MHD1" evidence="9">
    <location>
        <begin position="657"/>
        <end position="804"/>
    </location>
</feature>
<name>A0AAV1Z1U2_9ARAC</name>
<dbReference type="SMART" id="SM00239">
    <property type="entry name" value="C2"/>
    <property type="match status" value="2"/>
</dbReference>
<dbReference type="EMBL" id="CAXIEN010000015">
    <property type="protein sequence ID" value="CAL1264881.1"/>
    <property type="molecule type" value="Genomic_DNA"/>
</dbReference>
<gene>
    <name evidence="11" type="ORF">LARSCL_LOCUS2211</name>
</gene>
<dbReference type="CDD" id="cd08676">
    <property type="entry name" value="C2A_Munc13-like"/>
    <property type="match status" value="1"/>
</dbReference>
<comment type="subcellular location">
    <subcellularLocation>
        <location evidence="1">Cytoplasm</location>
    </subcellularLocation>
    <subcellularLocation>
        <location evidence="2">Late endosome</location>
    </subcellularLocation>
</comment>
<evidence type="ECO:0000259" key="9">
    <source>
        <dbReference type="PROSITE" id="PS51258"/>
    </source>
</evidence>
<dbReference type="InterPro" id="IPR000008">
    <property type="entry name" value="C2_dom"/>
</dbReference>
<comment type="caution">
    <text evidence="11">The sequence shown here is derived from an EMBL/GenBank/DDBJ whole genome shotgun (WGS) entry which is preliminary data.</text>
</comment>
<evidence type="ECO:0000256" key="5">
    <source>
        <dbReference type="ARBA" id="ARBA00022490"/>
    </source>
</evidence>
<keyword evidence="4" id="KW-0268">Exocytosis</keyword>
<dbReference type="PROSITE" id="PS51259">
    <property type="entry name" value="MHD2"/>
    <property type="match status" value="1"/>
</dbReference>
<feature type="domain" description="MHD2" evidence="10">
    <location>
        <begin position="920"/>
        <end position="1032"/>
    </location>
</feature>
<evidence type="ECO:0000256" key="1">
    <source>
        <dbReference type="ARBA" id="ARBA00004496"/>
    </source>
</evidence>
<dbReference type="Gene3D" id="2.60.40.150">
    <property type="entry name" value="C2 domain"/>
    <property type="match status" value="2"/>
</dbReference>
<dbReference type="GO" id="GO:0006887">
    <property type="term" value="P:exocytosis"/>
    <property type="evidence" value="ECO:0007669"/>
    <property type="project" value="UniProtKB-KW"/>
</dbReference>
<evidence type="ECO:0000259" key="10">
    <source>
        <dbReference type="PROSITE" id="PS51259"/>
    </source>
</evidence>
<dbReference type="AlphaFoldDB" id="A0AAV1Z1U2"/>
<evidence type="ECO:0000256" key="2">
    <source>
        <dbReference type="ARBA" id="ARBA00004603"/>
    </source>
</evidence>
<keyword evidence="5" id="KW-0963">Cytoplasm</keyword>
<dbReference type="GO" id="GO:0099503">
    <property type="term" value="C:secretory vesicle"/>
    <property type="evidence" value="ECO:0007669"/>
    <property type="project" value="TreeGrafter"/>
</dbReference>
<evidence type="ECO:0000256" key="3">
    <source>
        <dbReference type="ARBA" id="ARBA00005823"/>
    </source>
</evidence>
<comment type="similarity">
    <text evidence="3">Belongs to the unc-13 family.</text>
</comment>
<evidence type="ECO:0008006" key="13">
    <source>
        <dbReference type="Google" id="ProtNLM"/>
    </source>
</evidence>
<dbReference type="PANTHER" id="PTHR45999">
    <property type="entry name" value="UNC-13-4A, ISOFORM B"/>
    <property type="match status" value="1"/>
</dbReference>
<organism evidence="11 12">
    <name type="scientific">Larinioides sclopetarius</name>
    <dbReference type="NCBI Taxonomy" id="280406"/>
    <lineage>
        <taxon>Eukaryota</taxon>
        <taxon>Metazoa</taxon>
        <taxon>Ecdysozoa</taxon>
        <taxon>Arthropoda</taxon>
        <taxon>Chelicerata</taxon>
        <taxon>Arachnida</taxon>
        <taxon>Araneae</taxon>
        <taxon>Araneomorphae</taxon>
        <taxon>Entelegynae</taxon>
        <taxon>Araneoidea</taxon>
        <taxon>Araneidae</taxon>
        <taxon>Larinioides</taxon>
    </lineage>
</organism>
<evidence type="ECO:0000313" key="12">
    <source>
        <dbReference type="Proteomes" id="UP001497382"/>
    </source>
</evidence>
<evidence type="ECO:0000256" key="4">
    <source>
        <dbReference type="ARBA" id="ARBA00022483"/>
    </source>
</evidence>
<keyword evidence="12" id="KW-1185">Reference proteome</keyword>
<sequence>MQSFLERLRRISFFNRNDDEDAVAVYPTMPLYEKFLQEEDNWVQVTNENFFENFTVLSWRRENQRLQVIRKEESEKDAPPPSEPELPPEDVYTIEKKQWQNLYVEVLYTIKHKLGANSSNYVAYTEELYEYARETFNMTHEEHEKFMAVAQDEKPPIPVLNVTVIEATGLEAKDPNGTSDPYCMLGIQPDPDSEKRKQDAEEENNSNSGGGLRGLKRFGASFKKRDRRDRSNSEIVPARLIRTTKVKPETLSPKWREKFRLDIDDIRTDRFHLDIWDHDDETSVFDAAKRLNEVSNLKGLGRYFKEVAQSARTSNGENVDDFLGNVNFPVEIVGSNGMDRWFTLSGRSNRSTVQGQVHLKLQLGTREDRGVPTGNDNEREVAEHEQLIWIFVNHELKMFQGKPYEWAGDLPQQALTILHQHAIQGDITELQQALCQWKAYFRKHQEVVLDYALMFQQLEEIEQAWAKNEEALSLNAEEDMRNSYNEFITHCFDLLRQHRKYFPSHNTLARHKLKFMLKCLKHLYNMEAFTSVFPFRNELRVEVSNAIKRGTFEWMNEIRGESEQYNSIDEFIRFLDALNMDLQKAVSHYHLMFESSVNTNFSAVVYKQMVKRLFEEITSKVGKDAFQKVGSIYYFATHQNREQMNKFLSQLSPTEVFELFLVLQEFSNFKSCLPEDEQSNLVIANCYLWFQDIIGEWFSVAQTKIKGRIFFALEHDRELNTQPTGIVIDLFDEGAKNKNSKLPPPPPLSRMKYSSSAIDTVQALNQLKEFWYQLMWPDKYTSAPYILSIVEAIAAGVVLYSNLLWKRLRNDPSCFNAKAHFLMTRKAVLYMNNLEYALSGLKHLEADLDFEGIIQAVKRKDDTIVAEEWRTKLKNPVQEAQEHVRVMIQCFVRSVAHHMNYKIRKLMFHLAWGPEKLEPEKSIAPLLEYLERIFSQLRPAFLHTTFQRLVQAAWIKVLLEYSSTSIKNTKPVYQERPRFFRNLYISLSILSEFFLGDVAMLPLEELQCQIYKSVEREIRIHQSDTFPLIEYYFFSRAEEQFNSREAPLGYLTVRPHYDGKRNTVFVEVMNAKGLLPCDPNGLSDPFVILQLVPRHLFPNTPVHKTTIHMKTLNPIFMESFEWPVYPEQRRNRGAAINFIVMDYDYMRKNDFEGEAYYPLYKMIDIGESARTPEPVELILTCPNFKSDILIALGKRTWNREALRCVSAEKKKS</sequence>
<feature type="domain" description="C2" evidence="8">
    <location>
        <begin position="141"/>
        <end position="311"/>
    </location>
</feature>
<evidence type="ECO:0000313" key="11">
    <source>
        <dbReference type="EMBL" id="CAL1264881.1"/>
    </source>
</evidence>
<feature type="region of interest" description="Disordered" evidence="7">
    <location>
        <begin position="171"/>
        <end position="216"/>
    </location>
</feature>
<dbReference type="CDD" id="cd04009">
    <property type="entry name" value="C2B_Munc13-like"/>
    <property type="match status" value="1"/>
</dbReference>
<dbReference type="PROSITE" id="PS50004">
    <property type="entry name" value="C2"/>
    <property type="match status" value="2"/>
</dbReference>
<feature type="region of interest" description="Disordered" evidence="7">
    <location>
        <begin position="70"/>
        <end position="89"/>
    </location>
</feature>
<dbReference type="InterPro" id="IPR014772">
    <property type="entry name" value="Munc13_dom-2"/>
</dbReference>
<dbReference type="InterPro" id="IPR014770">
    <property type="entry name" value="Munc13_1"/>
</dbReference>
<dbReference type="PANTHER" id="PTHR45999:SF4">
    <property type="entry name" value="UNC-13-4A, ISOFORM B"/>
    <property type="match status" value="1"/>
</dbReference>
<dbReference type="InterPro" id="IPR052095">
    <property type="entry name" value="UNC-13_domain"/>
</dbReference>
<keyword evidence="6" id="KW-0967">Endosome</keyword>